<evidence type="ECO:0000256" key="5">
    <source>
        <dbReference type="ARBA" id="ARBA00022692"/>
    </source>
</evidence>
<proteinExistence type="predicted"/>
<evidence type="ECO:0000313" key="10">
    <source>
        <dbReference type="Proteomes" id="UP000275078"/>
    </source>
</evidence>
<sequence>MFTPIQTTVGALLLSASTTGYLALNGKILGVSGIIGSTMFSPVSSIATAIPVIVGMLGSVPIVKIWLPDYLPEYVVEGGLKPLGNGVTELVAGFLVGFGTKLGAGCTSGHMLCGLPRLSLRSLFSTATFFMAASLTTNLLSTFPRTTNGVPPITLAPTPALLPLLATLFTPIFALASLRFVLPRNSRLSTALSSAVIGTVFGLGLLVSGMASPGKVLSFLSLRVWEFDPSLVCVVLFAIVPNGFLWWWGYDSISAALHASPSSSTPAANGYQAIDADEAPASPTTAAYIPEKTKPVLCENFDLPTKTAIDKSLIFGSAVFGMGWGLAGICPGPGVLGLLLNGLNGVLYIVGFGVGRGLAELCGRKDWLRQKVRWLIGCTDETC</sequence>
<keyword evidence="7 8" id="KW-0472">Membrane</keyword>
<evidence type="ECO:0008006" key="11">
    <source>
        <dbReference type="Google" id="ProtNLM"/>
    </source>
</evidence>
<evidence type="ECO:0000256" key="2">
    <source>
        <dbReference type="ARBA" id="ARBA00022448"/>
    </source>
</evidence>
<keyword evidence="2" id="KW-0813">Transport</keyword>
<evidence type="ECO:0000256" key="3">
    <source>
        <dbReference type="ARBA" id="ARBA00022475"/>
    </source>
</evidence>
<organism evidence="9 10">
    <name type="scientific">Ascobolus immersus RN42</name>
    <dbReference type="NCBI Taxonomy" id="1160509"/>
    <lineage>
        <taxon>Eukaryota</taxon>
        <taxon>Fungi</taxon>
        <taxon>Dikarya</taxon>
        <taxon>Ascomycota</taxon>
        <taxon>Pezizomycotina</taxon>
        <taxon>Pezizomycetes</taxon>
        <taxon>Pezizales</taxon>
        <taxon>Ascobolaceae</taxon>
        <taxon>Ascobolus</taxon>
    </lineage>
</organism>
<feature type="transmembrane region" description="Helical" evidence="8">
    <location>
        <begin position="229"/>
        <end position="248"/>
    </location>
</feature>
<protein>
    <recommendedName>
        <fullName evidence="11">YeeE/YedE family integral membrane protein</fullName>
    </recommendedName>
</protein>
<dbReference type="EMBL" id="ML119801">
    <property type="protein sequence ID" value="RPA74088.1"/>
    <property type="molecule type" value="Genomic_DNA"/>
</dbReference>
<dbReference type="PANTHER" id="PTHR30574">
    <property type="entry name" value="INNER MEMBRANE PROTEIN YEDE"/>
    <property type="match status" value="1"/>
</dbReference>
<keyword evidence="10" id="KW-1185">Reference proteome</keyword>
<reference evidence="9 10" key="1">
    <citation type="journal article" date="2018" name="Nat. Ecol. Evol.">
        <title>Pezizomycetes genomes reveal the molecular basis of ectomycorrhizal truffle lifestyle.</title>
        <authorList>
            <person name="Murat C."/>
            <person name="Payen T."/>
            <person name="Noel B."/>
            <person name="Kuo A."/>
            <person name="Morin E."/>
            <person name="Chen J."/>
            <person name="Kohler A."/>
            <person name="Krizsan K."/>
            <person name="Balestrini R."/>
            <person name="Da Silva C."/>
            <person name="Montanini B."/>
            <person name="Hainaut M."/>
            <person name="Levati E."/>
            <person name="Barry K.W."/>
            <person name="Belfiori B."/>
            <person name="Cichocki N."/>
            <person name="Clum A."/>
            <person name="Dockter R.B."/>
            <person name="Fauchery L."/>
            <person name="Guy J."/>
            <person name="Iotti M."/>
            <person name="Le Tacon F."/>
            <person name="Lindquist E.A."/>
            <person name="Lipzen A."/>
            <person name="Malagnac F."/>
            <person name="Mello A."/>
            <person name="Molinier V."/>
            <person name="Miyauchi S."/>
            <person name="Poulain J."/>
            <person name="Riccioni C."/>
            <person name="Rubini A."/>
            <person name="Sitrit Y."/>
            <person name="Splivallo R."/>
            <person name="Traeger S."/>
            <person name="Wang M."/>
            <person name="Zifcakova L."/>
            <person name="Wipf D."/>
            <person name="Zambonelli A."/>
            <person name="Paolocci F."/>
            <person name="Nowrousian M."/>
            <person name="Ottonello S."/>
            <person name="Baldrian P."/>
            <person name="Spatafora J.W."/>
            <person name="Henrissat B."/>
            <person name="Nagy L.G."/>
            <person name="Aury J.M."/>
            <person name="Wincker P."/>
            <person name="Grigoriev I.V."/>
            <person name="Bonfante P."/>
            <person name="Martin F.M."/>
        </authorList>
    </citation>
    <scope>NUCLEOTIDE SEQUENCE [LARGE SCALE GENOMIC DNA]</scope>
    <source>
        <strain evidence="9 10">RN42</strain>
    </source>
</reference>
<evidence type="ECO:0000256" key="1">
    <source>
        <dbReference type="ARBA" id="ARBA00004429"/>
    </source>
</evidence>
<dbReference type="Proteomes" id="UP000275078">
    <property type="component" value="Unassembled WGS sequence"/>
</dbReference>
<name>A0A3N4HNL6_ASCIM</name>
<feature type="transmembrane region" description="Helical" evidence="8">
    <location>
        <begin position="188"/>
        <end position="209"/>
    </location>
</feature>
<accession>A0A3N4HNL6</accession>
<keyword evidence="4" id="KW-0997">Cell inner membrane</keyword>
<dbReference type="PANTHER" id="PTHR30574:SF1">
    <property type="entry name" value="SULPHUR TRANSPORT DOMAIN-CONTAINING PROTEIN"/>
    <property type="match status" value="1"/>
</dbReference>
<evidence type="ECO:0000256" key="6">
    <source>
        <dbReference type="ARBA" id="ARBA00022989"/>
    </source>
</evidence>
<dbReference type="AlphaFoldDB" id="A0A3N4HNL6"/>
<dbReference type="InterPro" id="IPR046513">
    <property type="entry name" value="DUF6691"/>
</dbReference>
<gene>
    <name evidence="9" type="ORF">BJ508DRAFT_40588</name>
</gene>
<dbReference type="Pfam" id="PF20398">
    <property type="entry name" value="DUF6691"/>
    <property type="match status" value="2"/>
</dbReference>
<feature type="transmembrane region" description="Helical" evidence="8">
    <location>
        <begin position="45"/>
        <end position="67"/>
    </location>
</feature>
<feature type="transmembrane region" description="Helical" evidence="8">
    <location>
        <begin position="118"/>
        <end position="140"/>
    </location>
</feature>
<dbReference type="GO" id="GO:0005886">
    <property type="term" value="C:plasma membrane"/>
    <property type="evidence" value="ECO:0007669"/>
    <property type="project" value="UniProtKB-SubCell"/>
</dbReference>
<feature type="transmembrane region" description="Helical" evidence="8">
    <location>
        <begin position="160"/>
        <end position="181"/>
    </location>
</feature>
<evidence type="ECO:0000313" key="9">
    <source>
        <dbReference type="EMBL" id="RPA74088.1"/>
    </source>
</evidence>
<comment type="subcellular location">
    <subcellularLocation>
        <location evidence="1">Cell inner membrane</location>
        <topology evidence="1">Multi-pass membrane protein</topology>
    </subcellularLocation>
</comment>
<evidence type="ECO:0000256" key="7">
    <source>
        <dbReference type="ARBA" id="ARBA00023136"/>
    </source>
</evidence>
<keyword evidence="5 8" id="KW-0812">Transmembrane</keyword>
<evidence type="ECO:0000256" key="4">
    <source>
        <dbReference type="ARBA" id="ARBA00022519"/>
    </source>
</evidence>
<dbReference type="OrthoDB" id="10254418at2759"/>
<keyword evidence="3" id="KW-1003">Cell membrane</keyword>
<keyword evidence="6 8" id="KW-1133">Transmembrane helix</keyword>
<feature type="transmembrane region" description="Helical" evidence="8">
    <location>
        <begin position="6"/>
        <end position="24"/>
    </location>
</feature>
<evidence type="ECO:0000256" key="8">
    <source>
        <dbReference type="SAM" id="Phobius"/>
    </source>
</evidence>
<dbReference type="InterPro" id="IPR007272">
    <property type="entry name" value="Sulf_transp_TsuA/YedE"/>
</dbReference>
<feature type="transmembrane region" description="Helical" evidence="8">
    <location>
        <begin position="313"/>
        <end position="339"/>
    </location>
</feature>